<name>A0A0F8Y4U6_9ZZZZ</name>
<evidence type="ECO:0000313" key="1">
    <source>
        <dbReference type="EMBL" id="KKK76298.1"/>
    </source>
</evidence>
<reference evidence="1" key="1">
    <citation type="journal article" date="2015" name="Nature">
        <title>Complex archaea that bridge the gap between prokaryotes and eukaryotes.</title>
        <authorList>
            <person name="Spang A."/>
            <person name="Saw J.H."/>
            <person name="Jorgensen S.L."/>
            <person name="Zaremba-Niedzwiedzka K."/>
            <person name="Martijn J."/>
            <person name="Lind A.E."/>
            <person name="van Eijk R."/>
            <person name="Schleper C."/>
            <person name="Guy L."/>
            <person name="Ettema T.J."/>
        </authorList>
    </citation>
    <scope>NUCLEOTIDE SEQUENCE</scope>
</reference>
<feature type="non-terminal residue" evidence="1">
    <location>
        <position position="1"/>
    </location>
</feature>
<dbReference type="EMBL" id="LAZR01055466">
    <property type="protein sequence ID" value="KKK76298.1"/>
    <property type="molecule type" value="Genomic_DNA"/>
</dbReference>
<proteinExistence type="predicted"/>
<protein>
    <submittedName>
        <fullName evidence="1">Uncharacterized protein</fullName>
    </submittedName>
</protein>
<gene>
    <name evidence="1" type="ORF">LCGC14_2865060</name>
</gene>
<comment type="caution">
    <text evidence="1">The sequence shown here is derived from an EMBL/GenBank/DDBJ whole genome shotgun (WGS) entry which is preliminary data.</text>
</comment>
<accession>A0A0F8Y4U6</accession>
<sequence length="28" mass="3313">FMEEEERRKIVQWYRAGAAELPFSLAGK</sequence>
<organism evidence="1">
    <name type="scientific">marine sediment metagenome</name>
    <dbReference type="NCBI Taxonomy" id="412755"/>
    <lineage>
        <taxon>unclassified sequences</taxon>
        <taxon>metagenomes</taxon>
        <taxon>ecological metagenomes</taxon>
    </lineage>
</organism>
<dbReference type="AlphaFoldDB" id="A0A0F8Y4U6"/>